<organism evidence="1 2">
    <name type="scientific">Candidatus Syntrophosphaera thermopropionivorans</name>
    <dbReference type="NCBI Taxonomy" id="2593015"/>
    <lineage>
        <taxon>Bacteria</taxon>
        <taxon>Pseudomonadati</taxon>
        <taxon>Candidatus Cloacimonadota</taxon>
        <taxon>Candidatus Cloacimonadia</taxon>
        <taxon>Candidatus Cloacimonadales</taxon>
        <taxon>Candidatus Cloacimonadaceae</taxon>
        <taxon>Candidatus Syntrophosphaera</taxon>
    </lineage>
</organism>
<dbReference type="Proteomes" id="UP000294588">
    <property type="component" value="Unassembled WGS sequence"/>
</dbReference>
<accession>A0AC61QID5</accession>
<gene>
    <name evidence="1" type="ORF">E0946_05510</name>
</gene>
<reference evidence="1" key="1">
    <citation type="submission" date="2019-03" db="EMBL/GenBank/DDBJ databases">
        <title>Candidatus Syntrophosphaera thermopropionivorans: a novel player in syntrophic propionate oxidation during anaerobic digestion.</title>
        <authorList>
            <person name="Dyksma S."/>
        </authorList>
    </citation>
    <scope>NUCLEOTIDE SEQUENCE</scope>
    <source>
        <strain evidence="1">W5</strain>
    </source>
</reference>
<name>A0AC61QID5_9BACT</name>
<protein>
    <submittedName>
        <fullName evidence="1">Metal ABC transporter permease</fullName>
    </submittedName>
</protein>
<sequence length="264" mass="29322">MYNFIYQAILAALLSSFSLALFSPLVTLRQVSYMGEALSHIAFAGIALALLLELNLQLTTLIFVVIVALAISWLSQKHKLQEANTITIFLSVSMALGIILISLKKGYSFDLESYLFGNVLLVSPAEIYQLVILALLDIFFISFFYKELFYLSYNAEMAKFYRLPVGLVNTIFMILLAANIVITLRAAGIILVSAQLILPAVTSFNLVKRLDYAILCSALIAILAASGGFALSWWLDIPTGANIVLLEFVLYLISLMFRRRQKIA</sequence>
<evidence type="ECO:0000313" key="2">
    <source>
        <dbReference type="Proteomes" id="UP000294588"/>
    </source>
</evidence>
<evidence type="ECO:0000313" key="1">
    <source>
        <dbReference type="EMBL" id="TDF72726.1"/>
    </source>
</evidence>
<keyword evidence="2" id="KW-1185">Reference proteome</keyword>
<comment type="caution">
    <text evidence="1">The sequence shown here is derived from an EMBL/GenBank/DDBJ whole genome shotgun (WGS) entry which is preliminary data.</text>
</comment>
<dbReference type="EMBL" id="SMOG01000018">
    <property type="protein sequence ID" value="TDF72726.1"/>
    <property type="molecule type" value="Genomic_DNA"/>
</dbReference>
<proteinExistence type="predicted"/>